<dbReference type="GO" id="GO:0003700">
    <property type="term" value="F:DNA-binding transcription factor activity"/>
    <property type="evidence" value="ECO:0007669"/>
    <property type="project" value="InterPro"/>
</dbReference>
<dbReference type="AlphaFoldDB" id="D5ABG4"/>
<dbReference type="EMBL" id="BT123569">
    <property type="protein sequence ID" value="ADE76883.1"/>
    <property type="molecule type" value="mRNA"/>
</dbReference>
<accession>D5ABG4</accession>
<reference evidence="5" key="1">
    <citation type="submission" date="2010-04" db="EMBL/GenBank/DDBJ databases">
        <authorList>
            <person name="Reid K.E."/>
            <person name="Liao N."/>
            <person name="Chan S."/>
            <person name="Docking R."/>
            <person name="Taylor G."/>
            <person name="Moore R."/>
            <person name="Mayo M."/>
            <person name="Munro S."/>
            <person name="King J."/>
            <person name="Yanchuk A."/>
            <person name="Holt R."/>
            <person name="Jones S."/>
            <person name="Marra M."/>
            <person name="Ritland C.E."/>
            <person name="Ritland K."/>
            <person name="Bohlmann J."/>
        </authorList>
    </citation>
    <scope>NUCLEOTIDE SEQUENCE</scope>
    <source>
        <tissue evidence="5">Bud</tissue>
    </source>
</reference>
<dbReference type="InterPro" id="IPR011598">
    <property type="entry name" value="bHLH_dom"/>
</dbReference>
<feature type="region of interest" description="Disordered" evidence="3">
    <location>
        <begin position="206"/>
        <end position="234"/>
    </location>
</feature>
<evidence type="ECO:0000256" key="1">
    <source>
        <dbReference type="ARBA" id="ARBA00023015"/>
    </source>
</evidence>
<dbReference type="PANTHER" id="PTHR46807:SF1">
    <property type="entry name" value="TRANSCRIPTION FACTOR PIF3"/>
    <property type="match status" value="1"/>
</dbReference>
<proteinExistence type="evidence at transcript level"/>
<dbReference type="GO" id="GO:0046983">
    <property type="term" value="F:protein dimerization activity"/>
    <property type="evidence" value="ECO:0007669"/>
    <property type="project" value="InterPro"/>
</dbReference>
<keyword evidence="2" id="KW-0804">Transcription</keyword>
<dbReference type="Pfam" id="PF00010">
    <property type="entry name" value="HLH"/>
    <property type="match status" value="1"/>
</dbReference>
<dbReference type="PROSITE" id="PS50888">
    <property type="entry name" value="BHLH"/>
    <property type="match status" value="1"/>
</dbReference>
<dbReference type="PANTHER" id="PTHR46807">
    <property type="entry name" value="TRANSCRIPTION FACTOR PIF3"/>
    <property type="match status" value="1"/>
</dbReference>
<evidence type="ECO:0000259" key="4">
    <source>
        <dbReference type="PROSITE" id="PS50888"/>
    </source>
</evidence>
<sequence length="244" mass="25560">MRALQELIPHCNKSDKASMLDEAIEYLKTLQLQVQIMSMGGGMGMPPLVFPGGMQHFQVPQMAHLSPMGMGIGMGYSMGMLDMAATSGRPVMSLPSMHVSALPGSAIHCQAALPLSGMPGPSIPMSRLPGPGLQVSGLPVSTIPVSGLPGTTQPGLVSTSASGSTDLQDHMQNANVMGHYKHYMNHHQMQGPPQVINGNLYNASMAQPPPQNPVQSSGRGIHNAASASGKTGTTGKHYDCYSSF</sequence>
<protein>
    <recommendedName>
        <fullName evidence="4">BHLH domain-containing protein</fullName>
    </recommendedName>
</protein>
<evidence type="ECO:0000313" key="5">
    <source>
        <dbReference type="EMBL" id="ADE76883.1"/>
    </source>
</evidence>
<organism evidence="5">
    <name type="scientific">Picea sitchensis</name>
    <name type="common">Sitka spruce</name>
    <name type="synonym">Pinus sitchensis</name>
    <dbReference type="NCBI Taxonomy" id="3332"/>
    <lineage>
        <taxon>Eukaryota</taxon>
        <taxon>Viridiplantae</taxon>
        <taxon>Streptophyta</taxon>
        <taxon>Embryophyta</taxon>
        <taxon>Tracheophyta</taxon>
        <taxon>Spermatophyta</taxon>
        <taxon>Pinopsida</taxon>
        <taxon>Pinidae</taxon>
        <taxon>Conifers I</taxon>
        <taxon>Pinales</taxon>
        <taxon>Pinaceae</taxon>
        <taxon>Picea</taxon>
    </lineage>
</organism>
<dbReference type="SUPFAM" id="SSF47459">
    <property type="entry name" value="HLH, helix-loop-helix DNA-binding domain"/>
    <property type="match status" value="1"/>
</dbReference>
<dbReference type="InterPro" id="IPR036638">
    <property type="entry name" value="HLH_DNA-bd_sf"/>
</dbReference>
<evidence type="ECO:0000256" key="2">
    <source>
        <dbReference type="ARBA" id="ARBA00023163"/>
    </source>
</evidence>
<dbReference type="Gene3D" id="4.10.280.10">
    <property type="entry name" value="Helix-loop-helix DNA-binding domain"/>
    <property type="match status" value="1"/>
</dbReference>
<keyword evidence="1" id="KW-0805">Transcription regulation</keyword>
<name>D5ABG4_PICSI</name>
<evidence type="ECO:0000256" key="3">
    <source>
        <dbReference type="SAM" id="MobiDB-lite"/>
    </source>
</evidence>
<dbReference type="InterPro" id="IPR044273">
    <property type="entry name" value="PIF3-like"/>
</dbReference>
<feature type="domain" description="BHLH" evidence="4">
    <location>
        <begin position="1"/>
        <end position="30"/>
    </location>
</feature>
<feature type="compositionally biased region" description="Polar residues" evidence="3">
    <location>
        <begin position="225"/>
        <end position="234"/>
    </location>
</feature>